<dbReference type="Proteomes" id="UP001056120">
    <property type="component" value="Linkage Group LG11"/>
</dbReference>
<reference evidence="1 2" key="2">
    <citation type="journal article" date="2022" name="Mol. Ecol. Resour.">
        <title>The genomes of chicory, endive, great burdock and yacon provide insights into Asteraceae paleo-polyploidization history and plant inulin production.</title>
        <authorList>
            <person name="Fan W."/>
            <person name="Wang S."/>
            <person name="Wang H."/>
            <person name="Wang A."/>
            <person name="Jiang F."/>
            <person name="Liu H."/>
            <person name="Zhao H."/>
            <person name="Xu D."/>
            <person name="Zhang Y."/>
        </authorList>
    </citation>
    <scope>NUCLEOTIDE SEQUENCE [LARGE SCALE GENOMIC DNA]</scope>
    <source>
        <strain evidence="2">cv. Yunnan</strain>
        <tissue evidence="1">Leaves</tissue>
    </source>
</reference>
<dbReference type="EMBL" id="CM042028">
    <property type="protein sequence ID" value="KAI3797520.1"/>
    <property type="molecule type" value="Genomic_DNA"/>
</dbReference>
<gene>
    <name evidence="1" type="ORF">L1987_32778</name>
</gene>
<accession>A0ACB9HP89</accession>
<protein>
    <submittedName>
        <fullName evidence="1">Uncharacterized protein</fullName>
    </submittedName>
</protein>
<sequence>MEEEFVEELDVDGLPKWVKPRRLSSFEPRVQPELYINKIRSSTQGRSKLFLCERKISLDDFRKFGVTECFTRLGWNVNMSFNNDGDDTIYMDVIEEWMSTLSQKIGNNPPVTTQLIGRANGKEVVMSFTTLKKLAKFDTGAANGIPYHYPSDVVLSVEKTNEEYWKARVWELFVVPPGIDVADWKLVKENLKVMPKFLSERGNKMRHNPYKMSLLVHASEWKYELRKKSQEIGENRVYRRAKIHQQELFRNQDFMYHEQIRHERDYERGHAYTVRLHPENWADPTRQPYSVTQQLPHYAKSTPFIWVSPYAQTEKGASSSGDPYSMTSLHQGLYESVYGNPYTPPQYDG</sequence>
<name>A0ACB9HP89_9ASTR</name>
<organism evidence="1 2">
    <name type="scientific">Smallanthus sonchifolius</name>
    <dbReference type="NCBI Taxonomy" id="185202"/>
    <lineage>
        <taxon>Eukaryota</taxon>
        <taxon>Viridiplantae</taxon>
        <taxon>Streptophyta</taxon>
        <taxon>Embryophyta</taxon>
        <taxon>Tracheophyta</taxon>
        <taxon>Spermatophyta</taxon>
        <taxon>Magnoliopsida</taxon>
        <taxon>eudicotyledons</taxon>
        <taxon>Gunneridae</taxon>
        <taxon>Pentapetalae</taxon>
        <taxon>asterids</taxon>
        <taxon>campanulids</taxon>
        <taxon>Asterales</taxon>
        <taxon>Asteraceae</taxon>
        <taxon>Asteroideae</taxon>
        <taxon>Heliantheae alliance</taxon>
        <taxon>Millerieae</taxon>
        <taxon>Smallanthus</taxon>
    </lineage>
</organism>
<evidence type="ECO:0000313" key="1">
    <source>
        <dbReference type="EMBL" id="KAI3797520.1"/>
    </source>
</evidence>
<reference evidence="2" key="1">
    <citation type="journal article" date="2022" name="Mol. Ecol. Resour.">
        <title>The genomes of chicory, endive, great burdock and yacon provide insights into Asteraceae palaeo-polyploidization history and plant inulin production.</title>
        <authorList>
            <person name="Fan W."/>
            <person name="Wang S."/>
            <person name="Wang H."/>
            <person name="Wang A."/>
            <person name="Jiang F."/>
            <person name="Liu H."/>
            <person name="Zhao H."/>
            <person name="Xu D."/>
            <person name="Zhang Y."/>
        </authorList>
    </citation>
    <scope>NUCLEOTIDE SEQUENCE [LARGE SCALE GENOMIC DNA]</scope>
    <source>
        <strain evidence="2">cv. Yunnan</strain>
    </source>
</reference>
<evidence type="ECO:0000313" key="2">
    <source>
        <dbReference type="Proteomes" id="UP001056120"/>
    </source>
</evidence>
<keyword evidence="2" id="KW-1185">Reference proteome</keyword>
<comment type="caution">
    <text evidence="1">The sequence shown here is derived from an EMBL/GenBank/DDBJ whole genome shotgun (WGS) entry which is preliminary data.</text>
</comment>
<proteinExistence type="predicted"/>